<evidence type="ECO:0000313" key="2">
    <source>
        <dbReference type="EMBL" id="PRQ49042.1"/>
    </source>
</evidence>
<dbReference type="Gramene" id="PRQ49042">
    <property type="protein sequence ID" value="PRQ49042"/>
    <property type="gene ID" value="RchiOBHm_Chr2g0117501"/>
</dbReference>
<dbReference type="PANTHER" id="PTHR12729:SF6">
    <property type="entry name" value="TRNA(HIS) GUANYLYLTRANSFERASE-RELATED"/>
    <property type="match status" value="1"/>
</dbReference>
<accession>A0A2P6RRI5</accession>
<proteinExistence type="predicted"/>
<evidence type="ECO:0000259" key="1">
    <source>
        <dbReference type="Pfam" id="PF04446"/>
    </source>
</evidence>
<evidence type="ECO:0000313" key="3">
    <source>
        <dbReference type="Proteomes" id="UP000238479"/>
    </source>
</evidence>
<dbReference type="STRING" id="74649.A0A2P6RRI5"/>
<dbReference type="Proteomes" id="UP000238479">
    <property type="component" value="Chromosome 2"/>
</dbReference>
<dbReference type="OMA" id="FSHIRSC"/>
<keyword evidence="2" id="KW-0808">Transferase</keyword>
<dbReference type="EC" id="2.7.7.79" evidence="2"/>
<dbReference type="GO" id="GO:0008193">
    <property type="term" value="F:tRNA guanylyltransferase activity"/>
    <property type="evidence" value="ECO:0007669"/>
    <property type="project" value="UniProtKB-EC"/>
</dbReference>
<keyword evidence="2" id="KW-0548">Nucleotidyltransferase</keyword>
<reference evidence="2 3" key="1">
    <citation type="journal article" date="2018" name="Nat. Genet.">
        <title>The Rosa genome provides new insights in the design of modern roses.</title>
        <authorList>
            <person name="Bendahmane M."/>
        </authorList>
    </citation>
    <scope>NUCLEOTIDE SEQUENCE [LARGE SCALE GENOMIC DNA]</scope>
    <source>
        <strain evidence="3">cv. Old Blush</strain>
    </source>
</reference>
<dbReference type="GO" id="GO:0006400">
    <property type="term" value="P:tRNA modification"/>
    <property type="evidence" value="ECO:0007669"/>
    <property type="project" value="InterPro"/>
</dbReference>
<dbReference type="GO" id="GO:0000287">
    <property type="term" value="F:magnesium ion binding"/>
    <property type="evidence" value="ECO:0007669"/>
    <property type="project" value="InterPro"/>
</dbReference>
<keyword evidence="3" id="KW-1185">Reference proteome</keyword>
<feature type="domain" description="tRNAHis guanylyltransferase catalytic" evidence="1">
    <location>
        <begin position="6"/>
        <end position="93"/>
    </location>
</feature>
<dbReference type="PANTHER" id="PTHR12729">
    <property type="entry name" value="TRNA(HIS) GUANYLYLTRANSFERASE-RELATED"/>
    <property type="match status" value="1"/>
</dbReference>
<gene>
    <name evidence="2" type="ORF">RchiOBHm_Chr2g0117501</name>
</gene>
<dbReference type="EMBL" id="PDCK01000040">
    <property type="protein sequence ID" value="PRQ49042.1"/>
    <property type="molecule type" value="Genomic_DNA"/>
</dbReference>
<dbReference type="Gene3D" id="3.30.70.3000">
    <property type="match status" value="1"/>
</dbReference>
<dbReference type="Pfam" id="PF04446">
    <property type="entry name" value="Thg1"/>
    <property type="match status" value="1"/>
</dbReference>
<dbReference type="InterPro" id="IPR024956">
    <property type="entry name" value="tRNAHis_GuaTrfase_cat"/>
</dbReference>
<sequence>MANSKYEYVKSYGVEDEIFLPNLIVVRIDGCDFQRFAEMHEFEKPNDEVALNLMNSSAVSVSEEFPDIVFSYGFSDEYSFVFKKTSKFHQRRARF</sequence>
<organism evidence="2 3">
    <name type="scientific">Rosa chinensis</name>
    <name type="common">China rose</name>
    <dbReference type="NCBI Taxonomy" id="74649"/>
    <lineage>
        <taxon>Eukaryota</taxon>
        <taxon>Viridiplantae</taxon>
        <taxon>Streptophyta</taxon>
        <taxon>Embryophyta</taxon>
        <taxon>Tracheophyta</taxon>
        <taxon>Spermatophyta</taxon>
        <taxon>Magnoliopsida</taxon>
        <taxon>eudicotyledons</taxon>
        <taxon>Gunneridae</taxon>
        <taxon>Pentapetalae</taxon>
        <taxon>rosids</taxon>
        <taxon>fabids</taxon>
        <taxon>Rosales</taxon>
        <taxon>Rosaceae</taxon>
        <taxon>Rosoideae</taxon>
        <taxon>Rosoideae incertae sedis</taxon>
        <taxon>Rosa</taxon>
    </lineage>
</organism>
<comment type="caution">
    <text evidence="2">The sequence shown here is derived from an EMBL/GenBank/DDBJ whole genome shotgun (WGS) entry which is preliminary data.</text>
</comment>
<name>A0A2P6RRI5_ROSCH</name>
<protein>
    <submittedName>
        <fullName evidence="2">Putative tRNA(His) guanylyltransferase</fullName>
        <ecNumber evidence="2">2.7.7.79</ecNumber>
    </submittedName>
</protein>
<dbReference type="AlphaFoldDB" id="A0A2P6RRI5"/>
<dbReference type="InterPro" id="IPR038469">
    <property type="entry name" value="tRNAHis_GuaTrfase_Thg1_sf"/>
</dbReference>
<dbReference type="InterPro" id="IPR007537">
    <property type="entry name" value="tRNAHis_GuaTrfase_Thg1"/>
</dbReference>